<evidence type="ECO:0000256" key="2">
    <source>
        <dbReference type="ARBA" id="ARBA00023242"/>
    </source>
</evidence>
<keyword evidence="2" id="KW-0539">Nucleus</keyword>
<evidence type="ECO:0000256" key="3">
    <source>
        <dbReference type="SAM" id="MobiDB-lite"/>
    </source>
</evidence>
<dbReference type="GO" id="GO:0003700">
    <property type="term" value="F:DNA-binding transcription factor activity"/>
    <property type="evidence" value="ECO:0007669"/>
    <property type="project" value="TreeGrafter"/>
</dbReference>
<dbReference type="GO" id="GO:0000976">
    <property type="term" value="F:transcription cis-regulatory region binding"/>
    <property type="evidence" value="ECO:0007669"/>
    <property type="project" value="TreeGrafter"/>
</dbReference>
<dbReference type="InterPro" id="IPR021858">
    <property type="entry name" value="Fun_TF"/>
</dbReference>
<dbReference type="Proteomes" id="UP001056012">
    <property type="component" value="Chromosome 2"/>
</dbReference>
<sequence length="732" mass="82643">MSGYYPPPGHNIPPQYYNIDPNAIPNNNLQHAPPAIISHGSYPLTLPDNPFQPGAPGPFVQYENIGQPNYADHYDDTSGPMGSAHTANSRARRRPAPGEQVKHRRTRSGCYTCRQRRVKGGRECVYPDSQSSQKSTRSGSKSAKSSSAENTSSPEDRDEDAKERLAAIKDEDEEEDYADYDDDDMSRSQDTRDSSHTPGSYLDQSVSPSTEASSTVPPTVRPSLSRKGSAQPSKPVSNMTRDLQFYLNYFRNHMSVHHYSLKRDTHNFLKGDFMSWVMKFEPLKYAVAGYAAYFHTLSQPDGRMSSFLQFYNESVSRLRVSIEKNKKQGLATFLTILQLASIEQCQEMLGDWVNLMGHQKAAFEMLTRLYTPETITKSDFLSKVLLWYIRFDLFLGFQSGGEAVLGREWYEAVHEAYVQKVKDNPDDLGMKYEERFAHSRLVAKDSNDLFARTGKGLISPQDFMAQLPLLRERIDSLQRDIPAVLLDPSYKVHSIPGTPDPDDITNPYEPDLIWGGPLWTTNFLYMDMWGIQFMFAISTSMALKQPMDPEYTKMAYEAVQMFEAMCAYPEAPPGTLLEAQVSFAIAALFLPRDPKTMHWLRRTFTKVEAAGYIYSDVLRNRMLESMGAPASDWWLPNDEHCPPIIRSIKDFIKDRTQAPKDQVSEDLREMRGIFSSLTISDSPTSDNMTVTSADGLGSAYGSPDWQSGYGSDRKSSIAESQVPGIQRQYSIQ</sequence>
<reference evidence="4" key="1">
    <citation type="submission" date="2021-12" db="EMBL/GenBank/DDBJ databases">
        <title>Curvularia clavata genome.</title>
        <authorList>
            <person name="Cao Y."/>
        </authorList>
    </citation>
    <scope>NUCLEOTIDE SEQUENCE</scope>
    <source>
        <strain evidence="4">Yc1106</strain>
    </source>
</reference>
<feature type="compositionally biased region" description="Basic and acidic residues" evidence="3">
    <location>
        <begin position="159"/>
        <end position="169"/>
    </location>
</feature>
<dbReference type="OrthoDB" id="5278208at2759"/>
<name>A0A9Q8Z1Z5_CURCL</name>
<dbReference type="EMBL" id="CP089275">
    <property type="protein sequence ID" value="USP74682.1"/>
    <property type="molecule type" value="Genomic_DNA"/>
</dbReference>
<feature type="compositionally biased region" description="Polar residues" evidence="3">
    <location>
        <begin position="678"/>
        <end position="692"/>
    </location>
</feature>
<proteinExistence type="predicted"/>
<feature type="compositionally biased region" description="Low complexity" evidence="3">
    <location>
        <begin position="129"/>
        <end position="153"/>
    </location>
</feature>
<gene>
    <name evidence="4" type="ORF">yc1106_01956</name>
</gene>
<dbReference type="GO" id="GO:0045944">
    <property type="term" value="P:positive regulation of transcription by RNA polymerase II"/>
    <property type="evidence" value="ECO:0007669"/>
    <property type="project" value="TreeGrafter"/>
</dbReference>
<dbReference type="PANTHER" id="PTHR37534:SF10">
    <property type="entry name" value="ZN(II)2CYS6 TRANSCRIPTION FACTOR (EUROFUNG)"/>
    <property type="match status" value="1"/>
</dbReference>
<feature type="region of interest" description="Disordered" evidence="3">
    <location>
        <begin position="67"/>
        <end position="237"/>
    </location>
</feature>
<feature type="compositionally biased region" description="Acidic residues" evidence="3">
    <location>
        <begin position="170"/>
        <end position="184"/>
    </location>
</feature>
<dbReference type="PANTHER" id="PTHR37534">
    <property type="entry name" value="TRANSCRIPTIONAL ACTIVATOR PROTEIN UGA3"/>
    <property type="match status" value="1"/>
</dbReference>
<feature type="region of interest" description="Disordered" evidence="3">
    <location>
        <begin position="678"/>
        <end position="732"/>
    </location>
</feature>
<comment type="subcellular location">
    <subcellularLocation>
        <location evidence="1">Nucleus</location>
    </subcellularLocation>
</comment>
<dbReference type="Pfam" id="PF11951">
    <property type="entry name" value="Fungal_trans_2"/>
    <property type="match status" value="1"/>
</dbReference>
<keyword evidence="5" id="KW-1185">Reference proteome</keyword>
<evidence type="ECO:0000313" key="5">
    <source>
        <dbReference type="Proteomes" id="UP001056012"/>
    </source>
</evidence>
<feature type="compositionally biased region" description="Polar residues" evidence="3">
    <location>
        <begin position="226"/>
        <end position="237"/>
    </location>
</feature>
<feature type="compositionally biased region" description="Polar residues" evidence="3">
    <location>
        <begin position="196"/>
        <end position="217"/>
    </location>
</feature>
<evidence type="ECO:0000313" key="4">
    <source>
        <dbReference type="EMBL" id="USP74682.1"/>
    </source>
</evidence>
<dbReference type="VEuPathDB" id="FungiDB:yc1106_01956"/>
<accession>A0A9Q8Z1Z5</accession>
<organism evidence="4 5">
    <name type="scientific">Curvularia clavata</name>
    <dbReference type="NCBI Taxonomy" id="95742"/>
    <lineage>
        <taxon>Eukaryota</taxon>
        <taxon>Fungi</taxon>
        <taxon>Dikarya</taxon>
        <taxon>Ascomycota</taxon>
        <taxon>Pezizomycotina</taxon>
        <taxon>Dothideomycetes</taxon>
        <taxon>Pleosporomycetidae</taxon>
        <taxon>Pleosporales</taxon>
        <taxon>Pleosporineae</taxon>
        <taxon>Pleosporaceae</taxon>
        <taxon>Curvularia</taxon>
    </lineage>
</organism>
<dbReference type="AlphaFoldDB" id="A0A9Q8Z1Z5"/>
<dbReference type="GO" id="GO:0005634">
    <property type="term" value="C:nucleus"/>
    <property type="evidence" value="ECO:0007669"/>
    <property type="project" value="UniProtKB-SubCell"/>
</dbReference>
<protein>
    <submittedName>
        <fullName evidence="4">Uncharacterized protein</fullName>
    </submittedName>
</protein>
<evidence type="ECO:0000256" key="1">
    <source>
        <dbReference type="ARBA" id="ARBA00004123"/>
    </source>
</evidence>
<feature type="compositionally biased region" description="Basic and acidic residues" evidence="3">
    <location>
        <begin position="185"/>
        <end position="195"/>
    </location>
</feature>